<protein>
    <submittedName>
        <fullName evidence="1">Uncharacterized protein</fullName>
    </submittedName>
</protein>
<accession>A0AAU7E5I1</accession>
<gene>
    <name evidence="1" type="ORF">AAH949_04950</name>
</gene>
<proteinExistence type="predicted"/>
<organism evidence="1">
    <name type="scientific">Campylobacter sp. CCS1377</name>
    <dbReference type="NCBI Taxonomy" id="3158229"/>
    <lineage>
        <taxon>Bacteria</taxon>
        <taxon>Pseudomonadati</taxon>
        <taxon>Campylobacterota</taxon>
        <taxon>Epsilonproteobacteria</taxon>
        <taxon>Campylobacterales</taxon>
        <taxon>Campylobacteraceae</taxon>
        <taxon>Campylobacter</taxon>
    </lineage>
</organism>
<sequence length="161" mass="18530">MNNMNNLIALTSVVLILTYSSTSAYLSDNSILSQKTNTMENYILLQKTNTMENYILLQKTNTMENSILLQKTNTMDSEEGNEIDVKNYEIQYLSNLIIKATGYNIMSIGKFEDDIENKIGLVFNMDLTNDIDVDELEEINKKAYEVFSQKKYLYIDSLMVL</sequence>
<evidence type="ECO:0000313" key="1">
    <source>
        <dbReference type="EMBL" id="XBJ28456.1"/>
    </source>
</evidence>
<dbReference type="RefSeq" id="WP_348518086.1">
    <property type="nucleotide sequence ID" value="NZ_CP155620.1"/>
</dbReference>
<name>A0AAU7E5I1_9BACT</name>
<reference evidence="1" key="1">
    <citation type="submission" date="2024-05" db="EMBL/GenBank/DDBJ databases">
        <title>Campylobacter coli isolated from environmental waters in Slovenia.</title>
        <authorList>
            <person name="Zautner A.E."/>
            <person name="Bunk B."/>
            <person name="Riedel T."/>
            <person name="Sproeer C."/>
        </authorList>
    </citation>
    <scope>NUCLEOTIDE SEQUENCE</scope>
    <source>
        <strain evidence="1">CCS1377</strain>
    </source>
</reference>
<dbReference type="AlphaFoldDB" id="A0AAU7E5I1"/>
<dbReference type="EMBL" id="CP155620">
    <property type="protein sequence ID" value="XBJ28456.1"/>
    <property type="molecule type" value="Genomic_DNA"/>
</dbReference>